<proteinExistence type="inferred from homology"/>
<comment type="subcellular location">
    <subcellularLocation>
        <location evidence="2">Mitochondrion</location>
    </subcellularLocation>
</comment>
<dbReference type="STRING" id="1156394.T0QEU9"/>
<evidence type="ECO:0000256" key="8">
    <source>
        <dbReference type="ARBA" id="ARBA00023128"/>
    </source>
</evidence>
<reference evidence="10 11" key="1">
    <citation type="submission" date="2012-04" db="EMBL/GenBank/DDBJ databases">
        <title>The Genome Sequence of Saprolegnia declina VS20.</title>
        <authorList>
            <consortium name="The Broad Institute Genome Sequencing Platform"/>
            <person name="Russ C."/>
            <person name="Nusbaum C."/>
            <person name="Tyler B."/>
            <person name="van West P."/>
            <person name="Dieguez-Uribeondo J."/>
            <person name="de Bruijn I."/>
            <person name="Tripathy S."/>
            <person name="Jiang R."/>
            <person name="Young S.K."/>
            <person name="Zeng Q."/>
            <person name="Gargeya S."/>
            <person name="Fitzgerald M."/>
            <person name="Haas B."/>
            <person name="Abouelleil A."/>
            <person name="Alvarado L."/>
            <person name="Arachchi H.M."/>
            <person name="Berlin A."/>
            <person name="Chapman S.B."/>
            <person name="Goldberg J."/>
            <person name="Griggs A."/>
            <person name="Gujja S."/>
            <person name="Hansen M."/>
            <person name="Howarth C."/>
            <person name="Imamovic A."/>
            <person name="Larimer J."/>
            <person name="McCowen C."/>
            <person name="Montmayeur A."/>
            <person name="Murphy C."/>
            <person name="Neiman D."/>
            <person name="Pearson M."/>
            <person name="Priest M."/>
            <person name="Roberts A."/>
            <person name="Saif S."/>
            <person name="Shea T."/>
            <person name="Sisk P."/>
            <person name="Sykes S."/>
            <person name="Wortman J."/>
            <person name="Nusbaum C."/>
            <person name="Birren B."/>
        </authorList>
    </citation>
    <scope>NUCLEOTIDE SEQUENCE [LARGE SCALE GENOMIC DNA]</scope>
    <source>
        <strain evidence="10 11">VS20</strain>
    </source>
</reference>
<evidence type="ECO:0000256" key="6">
    <source>
        <dbReference type="ARBA" id="ARBA00022737"/>
    </source>
</evidence>
<evidence type="ECO:0000256" key="5">
    <source>
        <dbReference type="ARBA" id="ARBA00022660"/>
    </source>
</evidence>
<dbReference type="Proteomes" id="UP000030762">
    <property type="component" value="Unassembled WGS sequence"/>
</dbReference>
<evidence type="ECO:0000313" key="10">
    <source>
        <dbReference type="EMBL" id="EQC32110.1"/>
    </source>
</evidence>
<keyword evidence="7" id="KW-0249">Electron transport</keyword>
<sequence length="107" mass="11806">MSSNAPSTDSTALTCAAPIFGKECAGVNKAFLICKSKDENPRACLIPGEAVTTCVLKTLRTLETHCGPSYTAYKNAMDKNWHELKLCRKEQAAMEACYRDWKATQQQ</sequence>
<protein>
    <recommendedName>
        <fullName evidence="12">CHCH domain-containing protein</fullName>
    </recommendedName>
</protein>
<dbReference type="InParanoid" id="T0QEU9"/>
<keyword evidence="9" id="KW-1015">Disulfide bond</keyword>
<evidence type="ECO:0008006" key="12">
    <source>
        <dbReference type="Google" id="ProtNLM"/>
    </source>
</evidence>
<organism evidence="10 11">
    <name type="scientific">Saprolegnia diclina (strain VS20)</name>
    <dbReference type="NCBI Taxonomy" id="1156394"/>
    <lineage>
        <taxon>Eukaryota</taxon>
        <taxon>Sar</taxon>
        <taxon>Stramenopiles</taxon>
        <taxon>Oomycota</taxon>
        <taxon>Saprolegniomycetes</taxon>
        <taxon>Saprolegniales</taxon>
        <taxon>Saprolegniaceae</taxon>
        <taxon>Saprolegnia</taxon>
    </lineage>
</organism>
<gene>
    <name evidence="10" type="ORF">SDRG_10306</name>
</gene>
<dbReference type="InterPro" id="IPR016680">
    <property type="entry name" value="NDUFA8"/>
</dbReference>
<dbReference type="RefSeq" id="XP_008614512.1">
    <property type="nucleotide sequence ID" value="XM_008616290.1"/>
</dbReference>
<dbReference type="AlphaFoldDB" id="T0QEU9"/>
<dbReference type="OrthoDB" id="276296at2759"/>
<dbReference type="OMA" id="REVETNC"/>
<dbReference type="PANTHER" id="PTHR13344">
    <property type="entry name" value="NADH-UBIQUINONE OXIDOREDUCTASE"/>
    <property type="match status" value="1"/>
</dbReference>
<comment type="function">
    <text evidence="1">Accessory subunit of the mitochondrial membrane respiratory chain NADH dehydrogenase (Complex I), that is believed not to be involved in catalysis. Complex I functions in the transfer of electrons from NADH to the respiratory chain. The immediate electron acceptor for the enzyme is believed to be ubiquinone.</text>
</comment>
<keyword evidence="6" id="KW-0677">Repeat</keyword>
<dbReference type="GO" id="GO:0006120">
    <property type="term" value="P:mitochondrial electron transport, NADH to ubiquinone"/>
    <property type="evidence" value="ECO:0007669"/>
    <property type="project" value="InterPro"/>
</dbReference>
<comment type="similarity">
    <text evidence="3">Belongs to the complex I NDUFA8 subunit family.</text>
</comment>
<keyword evidence="4" id="KW-0813">Transport</keyword>
<keyword evidence="8" id="KW-0496">Mitochondrion</keyword>
<dbReference type="VEuPathDB" id="FungiDB:SDRG_10306"/>
<dbReference type="EMBL" id="JH767165">
    <property type="protein sequence ID" value="EQC32110.1"/>
    <property type="molecule type" value="Genomic_DNA"/>
</dbReference>
<name>T0QEU9_SAPDV</name>
<dbReference type="GeneID" id="19951033"/>
<evidence type="ECO:0000256" key="1">
    <source>
        <dbReference type="ARBA" id="ARBA00003195"/>
    </source>
</evidence>
<dbReference type="eggNOG" id="KOG3458">
    <property type="taxonomic scope" value="Eukaryota"/>
</dbReference>
<accession>T0QEU9</accession>
<dbReference type="GO" id="GO:0005739">
    <property type="term" value="C:mitochondrion"/>
    <property type="evidence" value="ECO:0007669"/>
    <property type="project" value="UniProtKB-SubCell"/>
</dbReference>
<evidence type="ECO:0000256" key="9">
    <source>
        <dbReference type="ARBA" id="ARBA00023157"/>
    </source>
</evidence>
<keyword evidence="5" id="KW-0679">Respiratory chain</keyword>
<evidence type="ECO:0000256" key="2">
    <source>
        <dbReference type="ARBA" id="ARBA00004173"/>
    </source>
</evidence>
<evidence type="ECO:0000256" key="7">
    <source>
        <dbReference type="ARBA" id="ARBA00022982"/>
    </source>
</evidence>
<evidence type="ECO:0000256" key="4">
    <source>
        <dbReference type="ARBA" id="ARBA00022448"/>
    </source>
</evidence>
<dbReference type="PANTHER" id="PTHR13344:SF0">
    <property type="entry name" value="NADH DEHYDROGENASE [UBIQUINONE] 1 ALPHA SUBCOMPLEX SUBUNIT 8"/>
    <property type="match status" value="1"/>
</dbReference>
<evidence type="ECO:0000313" key="11">
    <source>
        <dbReference type="Proteomes" id="UP000030762"/>
    </source>
</evidence>
<keyword evidence="11" id="KW-1185">Reference proteome</keyword>
<evidence type="ECO:0000256" key="3">
    <source>
        <dbReference type="ARBA" id="ARBA00010705"/>
    </source>
</evidence>